<dbReference type="InterPro" id="IPR036388">
    <property type="entry name" value="WH-like_DNA-bd_sf"/>
</dbReference>
<accession>A0A3R9Y4Z4</accession>
<keyword evidence="7" id="KW-1185">Reference proteome</keyword>
<dbReference type="Proteomes" id="UP000274661">
    <property type="component" value="Unassembled WGS sequence"/>
</dbReference>
<comment type="similarity">
    <text evidence="2">Belongs to the RecX family.</text>
</comment>
<evidence type="ECO:0000256" key="4">
    <source>
        <dbReference type="ARBA" id="ARBA00022490"/>
    </source>
</evidence>
<proteinExistence type="inferred from homology"/>
<evidence type="ECO:0000256" key="3">
    <source>
        <dbReference type="ARBA" id="ARBA00018111"/>
    </source>
</evidence>
<dbReference type="OrthoDB" id="7432442at2"/>
<sequence length="179" mass="19844">MRKARGERAARPLDETALRELAMAYVARFATTAAKLRSYLGRKLRERGWDGAEEPDLDRLTARMVELGLVDDRAFAEARSRSLLARGYGERRVSQVLAAAGVADEDRTDARTLAQDQAFEAALRFARKRRLGPFAAQPQHDPKLRDKALAAMMRAGHSFAVAKAVLELSNSGNEPRLLP</sequence>
<dbReference type="AlphaFoldDB" id="A0A3R9Y4Z4"/>
<comment type="subcellular location">
    <subcellularLocation>
        <location evidence="1">Cytoplasm</location>
    </subcellularLocation>
</comment>
<feature type="domain" description="RecX second three-helical" evidence="5">
    <location>
        <begin position="71"/>
        <end position="110"/>
    </location>
</feature>
<evidence type="ECO:0000313" key="6">
    <source>
        <dbReference type="EMBL" id="RST30271.1"/>
    </source>
</evidence>
<organism evidence="6 7">
    <name type="scientific">Sphingomonas ginkgonis</name>
    <dbReference type="NCBI Taxonomy" id="2315330"/>
    <lineage>
        <taxon>Bacteria</taxon>
        <taxon>Pseudomonadati</taxon>
        <taxon>Pseudomonadota</taxon>
        <taxon>Alphaproteobacteria</taxon>
        <taxon>Sphingomonadales</taxon>
        <taxon>Sphingomonadaceae</taxon>
        <taxon>Sphingomonas</taxon>
    </lineage>
</organism>
<dbReference type="Pfam" id="PF02631">
    <property type="entry name" value="RecX_HTH2"/>
    <property type="match status" value="1"/>
</dbReference>
<protein>
    <recommendedName>
        <fullName evidence="3">Regulatory protein RecX</fullName>
    </recommendedName>
</protein>
<gene>
    <name evidence="6" type="ORF">HMF7854_05115</name>
</gene>
<dbReference type="InterPro" id="IPR053924">
    <property type="entry name" value="RecX_HTH_2nd"/>
</dbReference>
<reference evidence="6 7" key="1">
    <citation type="submission" date="2018-12" db="EMBL/GenBank/DDBJ databases">
        <title>Sphingomonas sp. HMF7854 Genome sequencing and assembly.</title>
        <authorList>
            <person name="Cha I."/>
            <person name="Kang H."/>
            <person name="Kim H."/>
            <person name="Kang J."/>
            <person name="Joh K."/>
        </authorList>
    </citation>
    <scope>NUCLEOTIDE SEQUENCE [LARGE SCALE GENOMIC DNA]</scope>
    <source>
        <strain evidence="6 7">HMF7854</strain>
    </source>
</reference>
<evidence type="ECO:0000313" key="7">
    <source>
        <dbReference type="Proteomes" id="UP000274661"/>
    </source>
</evidence>
<name>A0A3R9Y4Z4_9SPHN</name>
<dbReference type="Gene3D" id="1.10.10.10">
    <property type="entry name" value="Winged helix-like DNA-binding domain superfamily/Winged helix DNA-binding domain"/>
    <property type="match status" value="1"/>
</dbReference>
<dbReference type="RefSeq" id="WP_126718102.1">
    <property type="nucleotide sequence ID" value="NZ_RWJF01000001.1"/>
</dbReference>
<evidence type="ECO:0000256" key="1">
    <source>
        <dbReference type="ARBA" id="ARBA00004496"/>
    </source>
</evidence>
<evidence type="ECO:0000259" key="5">
    <source>
        <dbReference type="Pfam" id="PF02631"/>
    </source>
</evidence>
<dbReference type="EMBL" id="RWJF01000001">
    <property type="protein sequence ID" value="RST30271.1"/>
    <property type="molecule type" value="Genomic_DNA"/>
</dbReference>
<comment type="caution">
    <text evidence="6">The sequence shown here is derived from an EMBL/GenBank/DDBJ whole genome shotgun (WGS) entry which is preliminary data.</text>
</comment>
<keyword evidence="4" id="KW-0963">Cytoplasm</keyword>
<evidence type="ECO:0000256" key="2">
    <source>
        <dbReference type="ARBA" id="ARBA00009695"/>
    </source>
</evidence>
<dbReference type="GO" id="GO:0005737">
    <property type="term" value="C:cytoplasm"/>
    <property type="evidence" value="ECO:0007669"/>
    <property type="project" value="UniProtKB-SubCell"/>
</dbReference>